<reference evidence="1 2" key="1">
    <citation type="journal article" date="2015" name="Genome Announc.">
        <title>Expanding the biotechnology potential of lactobacilli through comparative genomics of 213 strains and associated genera.</title>
        <authorList>
            <person name="Sun Z."/>
            <person name="Harris H.M."/>
            <person name="McCann A."/>
            <person name="Guo C."/>
            <person name="Argimon S."/>
            <person name="Zhang W."/>
            <person name="Yang X."/>
            <person name="Jeffery I.B."/>
            <person name="Cooney J.C."/>
            <person name="Kagawa T.F."/>
            <person name="Liu W."/>
            <person name="Song Y."/>
            <person name="Salvetti E."/>
            <person name="Wrobel A."/>
            <person name="Rasinkangas P."/>
            <person name="Parkhill J."/>
            <person name="Rea M.C."/>
            <person name="O'Sullivan O."/>
            <person name="Ritari J."/>
            <person name="Douillard F.P."/>
            <person name="Paul Ross R."/>
            <person name="Yang R."/>
            <person name="Briner A.E."/>
            <person name="Felis G.E."/>
            <person name="de Vos W.M."/>
            <person name="Barrangou R."/>
            <person name="Klaenhammer T.R."/>
            <person name="Caufield P.W."/>
            <person name="Cui Y."/>
            <person name="Zhang H."/>
            <person name="O'Toole P.W."/>
        </authorList>
    </citation>
    <scope>NUCLEOTIDE SEQUENCE [LARGE SCALE GENOMIC DNA]</scope>
    <source>
        <strain evidence="1 2">DSM 18390</strain>
    </source>
</reference>
<dbReference type="EMBL" id="AZFZ01000028">
    <property type="protein sequence ID" value="KRM43750.1"/>
    <property type="molecule type" value="Genomic_DNA"/>
</dbReference>
<evidence type="ECO:0000313" key="1">
    <source>
        <dbReference type="EMBL" id="KRM43750.1"/>
    </source>
</evidence>
<gene>
    <name evidence="1" type="ORF">FD47_GL001265</name>
</gene>
<dbReference type="Proteomes" id="UP000051010">
    <property type="component" value="Unassembled WGS sequence"/>
</dbReference>
<evidence type="ECO:0000313" key="2">
    <source>
        <dbReference type="Proteomes" id="UP000051010"/>
    </source>
</evidence>
<proteinExistence type="predicted"/>
<comment type="caution">
    <text evidence="1">The sequence shown here is derived from an EMBL/GenBank/DDBJ whole genome shotgun (WGS) entry which is preliminary data.</text>
</comment>
<dbReference type="AlphaFoldDB" id="A0A0R1YVJ6"/>
<protein>
    <submittedName>
        <fullName evidence="1">Uncharacterized protein</fullName>
    </submittedName>
</protein>
<organism evidence="1 2">
    <name type="scientific">Lentilactobacillus parafarraginis DSM 18390 = JCM 14109</name>
    <dbReference type="NCBI Taxonomy" id="1423786"/>
    <lineage>
        <taxon>Bacteria</taxon>
        <taxon>Bacillati</taxon>
        <taxon>Bacillota</taxon>
        <taxon>Bacilli</taxon>
        <taxon>Lactobacillales</taxon>
        <taxon>Lactobacillaceae</taxon>
        <taxon>Lentilactobacillus</taxon>
    </lineage>
</organism>
<dbReference type="RefSeq" id="WP_054734675.1">
    <property type="nucleotide sequence ID" value="NZ_AZFZ01000028.1"/>
</dbReference>
<accession>A0A0R1YVJ6</accession>
<name>A0A0R1YVJ6_9LACO</name>
<sequence>MRLTHKPSQIGLAILLVISGFLLTFTLLLPNSSASTTFSSGDISGPSGYFKSARAQFAFHWKNVKTHQGIQTVLIFGDFQKPQIQTAIPTGNKISANKKTFYSTYRLINSNGKLQPTETSFKIIQLGKNRYQVHIATTGTGRIAKSGGKSYTFTRTKTSPAKTYANAYSKRVLNQRYTKQLNANLEKQYQAAKQKGENIKDPATDPDIQAKVKSTAATATARSIKNIIKAFNY</sequence>
<dbReference type="PATRIC" id="fig|1423786.4.peg.1363"/>